<reference evidence="2" key="1">
    <citation type="journal article" date="2020" name="Fungal Divers.">
        <title>Resolving the Mortierellaceae phylogeny through synthesis of multi-gene phylogenetics and phylogenomics.</title>
        <authorList>
            <person name="Vandepol N."/>
            <person name="Liber J."/>
            <person name="Desiro A."/>
            <person name="Na H."/>
            <person name="Kennedy M."/>
            <person name="Barry K."/>
            <person name="Grigoriev I.V."/>
            <person name="Miller A.N."/>
            <person name="O'Donnell K."/>
            <person name="Stajich J.E."/>
            <person name="Bonito G."/>
        </authorList>
    </citation>
    <scope>NUCLEOTIDE SEQUENCE</scope>
    <source>
        <strain evidence="2">NVP60</strain>
    </source>
</reference>
<evidence type="ECO:0000313" key="3">
    <source>
        <dbReference type="Proteomes" id="UP000823405"/>
    </source>
</evidence>
<feature type="region of interest" description="Disordered" evidence="1">
    <location>
        <begin position="97"/>
        <end position="283"/>
    </location>
</feature>
<name>A0A9P6UNQ3_9FUNG</name>
<dbReference type="EMBL" id="JAAAIN010000561">
    <property type="protein sequence ID" value="KAG0312971.1"/>
    <property type="molecule type" value="Genomic_DNA"/>
</dbReference>
<proteinExistence type="predicted"/>
<dbReference type="AlphaFoldDB" id="A0A9P6UNQ3"/>
<sequence>MTNTDLKSPSKTYFQAFRVPGEKDHILIPVFQHPSQKELYVIWSDITDCFPGVTRIQYANVYIPKLRDSRLYSKKNNRGSYDGRIIAAKFDHRTAAPYGQDKTIDDEDQDRAEKVNGSDGKNEDDDNNRSGSVDGEATGQGADVDDEGQDDEGDESQDEKDIHEDDKVENGDENDTRDDEKVGSDNGNYEGDDIEGDYFEVGREFVTKEEEDNTVAGLDSISDMSTDEATQQATELEALASVSDLLPNVDKEGEEDSKQEEVEGEEEKVEEEKEKEKEEEKIKEEMHIVDVEEERQGELLELEEEEDEVVKVEAEDEMEEEVVEEEKVAVEDEEPSSVQQSPVAYSPRDMLLTIEDLVRHRVKDILKSQYSWAQQNGHSRLFCFLPILEDTAASPETTLTSSSTSTPATDVANASTGVHINTKFQLYYLCDCYEIPGSTEKITPHWVDKNGRDDISIPSSEELYQQQLRTLLPLVGDYVMGVLEMLQYGVYIDKVPQEAARRVALAIKYLESKGIRSCENYMDEMTLDSRSSLADPTLDRVPTITVLDVQTLVALKSGIVRSPYERYGELFPYRTSEGDIRWLCGFHWMHTWSYMGYYSRALTFKDNPMSSESRYDPIYGIMSSRIKGMNRAREFFDMAYHMARNPVFTVWLDFDLTLDDEAELANSIDRLSAAIVHIIVRGRNGTPEEIEAGMEYGQLEITAAALRNPNIELITISEAERNKEYVYQQLPNMLNVHLSYKPKSKDRITTVQRGTIGGKSKVVVRATDAGRAIAAIRRIAGGMHHFSELLFGPIHNRLSITVAAGDTAGNAGCNDVEDTDLSREGMMSFLDKRQWRDEITYSSNIPCDTKYLYLGYITTAEIKILLTRAGTELRDLITQNRHLKTLTVNVVTLECEPSPIYETYKELISDHPTIETFAIQFQRSKGFSSSYTWRNLADTAKIRVDMSCGRGDNVEAMFQRYAPLIERLEVDELSPKDAVALMKSVRRKKKPLVLKYLAVSNIHLMDPTVREILQELIVNGALEDVVVRGSVIPQAFQSRLTVKKEVSGKKEVSMEAAKLEKNVKIWAKFLIAIRHKVTELYVEDNPQRRLLEAMEVQPVTLPEMTRLGTFHLTCATPAGSSLFDRPWLEVLLEFKGPEPQHFDLLDEDPLTAREVEIFELRKEMTDVVSFEVRQTNVFTEATLLEIAGFVPRNSSVLQHFLVSDGIGINDDVATALALKLGPKKDKGAHINLNGFVV</sequence>
<evidence type="ECO:0000313" key="2">
    <source>
        <dbReference type="EMBL" id="KAG0312971.1"/>
    </source>
</evidence>
<gene>
    <name evidence="2" type="ORF">BGZ97_010650</name>
</gene>
<organism evidence="2 3">
    <name type="scientific">Linnemannia gamsii</name>
    <dbReference type="NCBI Taxonomy" id="64522"/>
    <lineage>
        <taxon>Eukaryota</taxon>
        <taxon>Fungi</taxon>
        <taxon>Fungi incertae sedis</taxon>
        <taxon>Mucoromycota</taxon>
        <taxon>Mortierellomycotina</taxon>
        <taxon>Mortierellomycetes</taxon>
        <taxon>Mortierellales</taxon>
        <taxon>Mortierellaceae</taxon>
        <taxon>Linnemannia</taxon>
    </lineage>
</organism>
<evidence type="ECO:0000256" key="1">
    <source>
        <dbReference type="SAM" id="MobiDB-lite"/>
    </source>
</evidence>
<feature type="compositionally biased region" description="Basic and acidic residues" evidence="1">
    <location>
        <begin position="159"/>
        <end position="170"/>
    </location>
</feature>
<dbReference type="Proteomes" id="UP000823405">
    <property type="component" value="Unassembled WGS sequence"/>
</dbReference>
<feature type="compositionally biased region" description="Polar residues" evidence="1">
    <location>
        <begin position="222"/>
        <end position="234"/>
    </location>
</feature>
<dbReference type="OrthoDB" id="2383980at2759"/>
<protein>
    <submittedName>
        <fullName evidence="2">Uncharacterized protein</fullName>
    </submittedName>
</protein>
<keyword evidence="3" id="KW-1185">Reference proteome</keyword>
<feature type="compositionally biased region" description="Acidic residues" evidence="1">
    <location>
        <begin position="252"/>
        <end position="269"/>
    </location>
</feature>
<feature type="compositionally biased region" description="Acidic residues" evidence="1">
    <location>
        <begin position="143"/>
        <end position="158"/>
    </location>
</feature>
<feature type="compositionally biased region" description="Basic and acidic residues" evidence="1">
    <location>
        <begin position="270"/>
        <end position="283"/>
    </location>
</feature>
<accession>A0A9P6UNQ3</accession>
<comment type="caution">
    <text evidence="2">The sequence shown here is derived from an EMBL/GenBank/DDBJ whole genome shotgun (WGS) entry which is preliminary data.</text>
</comment>